<protein>
    <submittedName>
        <fullName evidence="1">Uncharacterized protein</fullName>
    </submittedName>
</protein>
<organism evidence="1 2">
    <name type="scientific">Caenorhabditis briggsae</name>
    <dbReference type="NCBI Taxonomy" id="6238"/>
    <lineage>
        <taxon>Eukaryota</taxon>
        <taxon>Metazoa</taxon>
        <taxon>Ecdysozoa</taxon>
        <taxon>Nematoda</taxon>
        <taxon>Chromadorea</taxon>
        <taxon>Rhabditida</taxon>
        <taxon>Rhabditina</taxon>
        <taxon>Rhabditomorpha</taxon>
        <taxon>Rhabditoidea</taxon>
        <taxon>Rhabditidae</taxon>
        <taxon>Peloderinae</taxon>
        <taxon>Caenorhabditis</taxon>
    </lineage>
</organism>
<proteinExistence type="predicted"/>
<gene>
    <name evidence="1" type="ORF">L3Y34_005434</name>
</gene>
<dbReference type="AlphaFoldDB" id="A0AAE9D6A4"/>
<sequence>MIRLRPLQIFSKEFVLQAPREFRDLFACVKLEFLDISQE</sequence>
<accession>A0AAE9D6A4</accession>
<dbReference type="Proteomes" id="UP000827892">
    <property type="component" value="Chromosome IV"/>
</dbReference>
<evidence type="ECO:0000313" key="2">
    <source>
        <dbReference type="Proteomes" id="UP000827892"/>
    </source>
</evidence>
<reference evidence="1 2" key="1">
    <citation type="submission" date="2022-05" db="EMBL/GenBank/DDBJ databases">
        <title>Chromosome-level reference genomes for two strains of Caenorhabditis briggsae: an improved platform for comparative genomics.</title>
        <authorList>
            <person name="Stevens L."/>
            <person name="Andersen E.C."/>
        </authorList>
    </citation>
    <scope>NUCLEOTIDE SEQUENCE [LARGE SCALE GENOMIC DNA]</scope>
    <source>
        <strain evidence="1">QX1410_ONT</strain>
        <tissue evidence="1">Whole-organism</tissue>
    </source>
</reference>
<evidence type="ECO:0000313" key="1">
    <source>
        <dbReference type="EMBL" id="ULT97603.1"/>
    </source>
</evidence>
<name>A0AAE9D6A4_CAEBR</name>
<dbReference type="EMBL" id="CP090894">
    <property type="protein sequence ID" value="ULT97603.1"/>
    <property type="molecule type" value="Genomic_DNA"/>
</dbReference>